<dbReference type="InterPro" id="IPR013216">
    <property type="entry name" value="Methyltransf_11"/>
</dbReference>
<accession>A0ABW8ARF1</accession>
<keyword evidence="2" id="KW-0808">Transferase</keyword>
<dbReference type="RefSeq" id="WP_398283196.1">
    <property type="nucleotide sequence ID" value="NZ_JBITLV010000006.1"/>
</dbReference>
<gene>
    <name evidence="2" type="ORF">ACIB24_18020</name>
</gene>
<dbReference type="SUPFAM" id="SSF53335">
    <property type="entry name" value="S-adenosyl-L-methionine-dependent methyltransferases"/>
    <property type="match status" value="1"/>
</dbReference>
<protein>
    <submittedName>
        <fullName evidence="2">Class I SAM-dependent methyltransferase</fullName>
        <ecNumber evidence="2">2.1.1.222</ecNumber>
        <ecNumber evidence="2">2.1.1.64</ecNumber>
    </submittedName>
</protein>
<comment type="caution">
    <text evidence="2">The sequence shown here is derived from an EMBL/GenBank/DDBJ whole genome shotgun (WGS) entry which is preliminary data.</text>
</comment>
<dbReference type="Pfam" id="PF08241">
    <property type="entry name" value="Methyltransf_11"/>
    <property type="match status" value="1"/>
</dbReference>
<evidence type="ECO:0000313" key="2">
    <source>
        <dbReference type="EMBL" id="MFI7588965.1"/>
    </source>
</evidence>
<keyword evidence="2" id="KW-0489">Methyltransferase</keyword>
<dbReference type="PANTHER" id="PTHR43591:SF24">
    <property type="entry name" value="2-METHOXY-6-POLYPRENYL-1,4-BENZOQUINOL METHYLASE, MITOCHONDRIAL"/>
    <property type="match status" value="1"/>
</dbReference>
<sequence>MSATRPSPDATDGPALPPMGSLARSVALFQAFRVEQTDPDRFYSLLAADTVREIGRYGPLAGRSIVDVGGGPGYFADAFRAAGARYAGIDPDVGELSLRGDTPEGFLRASGLQLPLADGRLDLCISSNVLEHVPDPRRMASEMVRVVRPGGLVWLSWTTWLSPWGGHETAPWHFLGGRYAADRFAAKHGRRPKNDFGRSLFNCSAEEMVRWAKATQRAGTASVLDIRPRYHPAWAKWMARVPGLRETFCWNVVIVLRKT</sequence>
<dbReference type="EC" id="2.1.1.64" evidence="2"/>
<name>A0ABW8ARF1_9ACTN</name>
<evidence type="ECO:0000259" key="1">
    <source>
        <dbReference type="Pfam" id="PF08241"/>
    </source>
</evidence>
<keyword evidence="3" id="KW-1185">Reference proteome</keyword>
<evidence type="ECO:0000313" key="3">
    <source>
        <dbReference type="Proteomes" id="UP001612915"/>
    </source>
</evidence>
<dbReference type="CDD" id="cd02440">
    <property type="entry name" value="AdoMet_MTases"/>
    <property type="match status" value="1"/>
</dbReference>
<organism evidence="2 3">
    <name type="scientific">Spongisporangium articulatum</name>
    <dbReference type="NCBI Taxonomy" id="3362603"/>
    <lineage>
        <taxon>Bacteria</taxon>
        <taxon>Bacillati</taxon>
        <taxon>Actinomycetota</taxon>
        <taxon>Actinomycetes</taxon>
        <taxon>Kineosporiales</taxon>
        <taxon>Kineosporiaceae</taxon>
        <taxon>Spongisporangium</taxon>
    </lineage>
</organism>
<dbReference type="Proteomes" id="UP001612915">
    <property type="component" value="Unassembled WGS sequence"/>
</dbReference>
<dbReference type="GO" id="GO:0102208">
    <property type="term" value="F:2-polyprenyl-6-hydroxyphenol methylase activity"/>
    <property type="evidence" value="ECO:0007669"/>
    <property type="project" value="UniProtKB-EC"/>
</dbReference>
<dbReference type="Gene3D" id="3.40.50.150">
    <property type="entry name" value="Vaccinia Virus protein VP39"/>
    <property type="match status" value="1"/>
</dbReference>
<dbReference type="GO" id="GO:0032259">
    <property type="term" value="P:methylation"/>
    <property type="evidence" value="ECO:0007669"/>
    <property type="project" value="UniProtKB-KW"/>
</dbReference>
<dbReference type="EC" id="2.1.1.222" evidence="2"/>
<proteinExistence type="predicted"/>
<dbReference type="InterPro" id="IPR029063">
    <property type="entry name" value="SAM-dependent_MTases_sf"/>
</dbReference>
<dbReference type="GO" id="GO:0061542">
    <property type="term" value="F:3-demethylubiquinol 3-O-methyltransferase activity"/>
    <property type="evidence" value="ECO:0007669"/>
    <property type="project" value="UniProtKB-EC"/>
</dbReference>
<dbReference type="PANTHER" id="PTHR43591">
    <property type="entry name" value="METHYLTRANSFERASE"/>
    <property type="match status" value="1"/>
</dbReference>
<feature type="domain" description="Methyltransferase type 11" evidence="1">
    <location>
        <begin position="66"/>
        <end position="154"/>
    </location>
</feature>
<reference evidence="2 3" key="1">
    <citation type="submission" date="2024-10" db="EMBL/GenBank/DDBJ databases">
        <title>The Natural Products Discovery Center: Release of the First 8490 Sequenced Strains for Exploring Actinobacteria Biosynthetic Diversity.</title>
        <authorList>
            <person name="Kalkreuter E."/>
            <person name="Kautsar S.A."/>
            <person name="Yang D."/>
            <person name="Bader C.D."/>
            <person name="Teijaro C.N."/>
            <person name="Fluegel L."/>
            <person name="Davis C.M."/>
            <person name="Simpson J.R."/>
            <person name="Lauterbach L."/>
            <person name="Steele A.D."/>
            <person name="Gui C."/>
            <person name="Meng S."/>
            <person name="Li G."/>
            <person name="Viehrig K."/>
            <person name="Ye F."/>
            <person name="Su P."/>
            <person name="Kiefer A.F."/>
            <person name="Nichols A."/>
            <person name="Cepeda A.J."/>
            <person name="Yan W."/>
            <person name="Fan B."/>
            <person name="Jiang Y."/>
            <person name="Adhikari A."/>
            <person name="Zheng C.-J."/>
            <person name="Schuster L."/>
            <person name="Cowan T.M."/>
            <person name="Smanski M.J."/>
            <person name="Chevrette M.G."/>
            <person name="De Carvalho L.P.S."/>
            <person name="Shen B."/>
        </authorList>
    </citation>
    <scope>NUCLEOTIDE SEQUENCE [LARGE SCALE GENOMIC DNA]</scope>
    <source>
        <strain evidence="2 3">NPDC049639</strain>
    </source>
</reference>
<dbReference type="EMBL" id="JBITLV010000006">
    <property type="protein sequence ID" value="MFI7588965.1"/>
    <property type="molecule type" value="Genomic_DNA"/>
</dbReference>